<gene>
    <name evidence="5" type="primary">LOC107653810</name>
</gene>
<dbReference type="Proteomes" id="UP000472260">
    <property type="component" value="Unassembled WGS sequence"/>
</dbReference>
<evidence type="ECO:0000259" key="3">
    <source>
        <dbReference type="Pfam" id="PF14647"/>
    </source>
</evidence>
<evidence type="ECO:0000313" key="6">
    <source>
        <dbReference type="Proteomes" id="UP000472260"/>
    </source>
</evidence>
<name>A0A671MI23_9TELE</name>
<dbReference type="GO" id="GO:0006886">
    <property type="term" value="P:intracellular protein transport"/>
    <property type="evidence" value="ECO:0007669"/>
    <property type="project" value="TreeGrafter"/>
</dbReference>
<sequence>MNTDVEFHIRQNYPWNKLPANVKQSLGNSQREYDKQVLLYSIRNQLRFRNNLVRHVKKDERKYYEELLKYSRDHLMLYPYHLSDIMVKGLRVTPFSYYISIMEDIMNSEKSYDSLPNFTAADCLRLLGIGRNQYIDLMNQCRSSKKFFRRKSARDLLPAKPVEITVEPWWVVQTGYITEDDIRICSVAEKKAIDKMIDSGPQLTGSMEYNVVLSLYNRGYIYLDVPISDDSCISVPPLEGFVMNRVQGDYFETLLYKIFVSIDEQTNVSENIGLFSVIFQNAVSMYCRLGFAIKKGQVISPDQLHPSWKSAPSVNRLKGTMDPQKMLLSWEGGSPVMEAGSSATDTDTTSLEDQDTASVSSLSIPAAPTKRIAFLFDSTLTAFLMMGNLSPNLKSHAVTMFEVGKLSDETLDSFLMELEKVESTAEGEAQRYFDHALTLRNTILFLRYNKDLTPDQSLPLDLLRCESLLGLDPATCSRVLNKNYKLLVSMAPLSNEIRPISSCTPQHIGPAIPEVSSIWFKLYLYSVTGQGPPSLLLSKGSRLRKLPETFQAYDRLLITSWGHDPGVVPTSNVLTMLNDALTHSAVLIQGHGMHGHGETVYVPFPFDDEDLKAGKVLVVYTYSGPGFFRVTVDVFRTLNGPVVLTGRSDLCCLSQSSHIPICVLQELLHSSRKLSLKVLSFVNSFQVNLHQFYIPADPDSGVSGPLSQPPAESGVPLPAINLLFKDGKLKEWSGRAPSFVNAPPPHQK</sequence>
<comment type="similarity">
    <text evidence="1">Belongs to the FAM91 family.</text>
</comment>
<protein>
    <submittedName>
        <fullName evidence="5">Protein FAM91A1-like</fullName>
    </submittedName>
</protein>
<dbReference type="InterPro" id="IPR039199">
    <property type="entry name" value="FAM91"/>
</dbReference>
<dbReference type="Ensembl" id="ENSSANT00000035035.1">
    <property type="protein sequence ID" value="ENSSANP00000032926.1"/>
    <property type="gene ID" value="ENSSANG00000016722.1"/>
</dbReference>
<evidence type="ECO:0000313" key="5">
    <source>
        <dbReference type="Ensembl" id="ENSSANP00000032926.1"/>
    </source>
</evidence>
<dbReference type="GO" id="GO:0005802">
    <property type="term" value="C:trans-Golgi network"/>
    <property type="evidence" value="ECO:0007669"/>
    <property type="project" value="TreeGrafter"/>
</dbReference>
<feature type="domain" description="FAM91 N-terminal" evidence="3">
    <location>
        <begin position="8"/>
        <end position="309"/>
    </location>
</feature>
<feature type="domain" description="FAM91 C-terminal" evidence="4">
    <location>
        <begin position="369"/>
        <end position="612"/>
    </location>
</feature>
<dbReference type="Pfam" id="PF14648">
    <property type="entry name" value="FAM91_C"/>
    <property type="match status" value="2"/>
</dbReference>
<dbReference type="GO" id="GO:0099041">
    <property type="term" value="P:vesicle tethering to Golgi"/>
    <property type="evidence" value="ECO:0007669"/>
    <property type="project" value="TreeGrafter"/>
</dbReference>
<evidence type="ECO:0000259" key="4">
    <source>
        <dbReference type="Pfam" id="PF14648"/>
    </source>
</evidence>
<evidence type="ECO:0000256" key="1">
    <source>
        <dbReference type="ARBA" id="ARBA00010319"/>
    </source>
</evidence>
<feature type="domain" description="FAM91 C-terminal" evidence="4">
    <location>
        <begin position="664"/>
        <end position="730"/>
    </location>
</feature>
<dbReference type="GO" id="GO:0031410">
    <property type="term" value="C:cytoplasmic vesicle"/>
    <property type="evidence" value="ECO:0007669"/>
    <property type="project" value="TreeGrafter"/>
</dbReference>
<dbReference type="InterPro" id="IPR028097">
    <property type="entry name" value="FAM91_C_dom"/>
</dbReference>
<feature type="region of interest" description="Disordered" evidence="2">
    <location>
        <begin position="338"/>
        <end position="358"/>
    </location>
</feature>
<reference evidence="5" key="2">
    <citation type="submission" date="2025-09" db="UniProtKB">
        <authorList>
            <consortium name="Ensembl"/>
        </authorList>
    </citation>
    <scope>IDENTIFICATION</scope>
</reference>
<accession>A0A671MI23</accession>
<dbReference type="AlphaFoldDB" id="A0A671MI23"/>
<dbReference type="PANTHER" id="PTHR28441">
    <property type="entry name" value="PROTEIN FAM91A1"/>
    <property type="match status" value="1"/>
</dbReference>
<dbReference type="PANTHER" id="PTHR28441:SF2">
    <property type="entry name" value="PROTEIN FAM91A1"/>
    <property type="match status" value="1"/>
</dbReference>
<keyword evidence="6" id="KW-1185">Reference proteome</keyword>
<organism evidence="5 6">
    <name type="scientific">Sinocyclocheilus anshuiensis</name>
    <dbReference type="NCBI Taxonomy" id="1608454"/>
    <lineage>
        <taxon>Eukaryota</taxon>
        <taxon>Metazoa</taxon>
        <taxon>Chordata</taxon>
        <taxon>Craniata</taxon>
        <taxon>Vertebrata</taxon>
        <taxon>Euteleostomi</taxon>
        <taxon>Actinopterygii</taxon>
        <taxon>Neopterygii</taxon>
        <taxon>Teleostei</taxon>
        <taxon>Ostariophysi</taxon>
        <taxon>Cypriniformes</taxon>
        <taxon>Cyprinidae</taxon>
        <taxon>Cyprininae</taxon>
        <taxon>Sinocyclocheilus</taxon>
    </lineage>
</organism>
<evidence type="ECO:0000256" key="2">
    <source>
        <dbReference type="SAM" id="MobiDB-lite"/>
    </source>
</evidence>
<reference evidence="5" key="1">
    <citation type="submission" date="2025-08" db="UniProtKB">
        <authorList>
            <consortium name="Ensembl"/>
        </authorList>
    </citation>
    <scope>IDENTIFICATION</scope>
</reference>
<dbReference type="Pfam" id="PF14647">
    <property type="entry name" value="FAM91_N"/>
    <property type="match status" value="1"/>
</dbReference>
<dbReference type="InterPro" id="IPR028091">
    <property type="entry name" value="FAM91_N_dom"/>
</dbReference>
<proteinExistence type="inferred from homology"/>